<sequence length="187" mass="21368">MSSSKDLLLLLQDDLKKEQNRLQSLAAARTESERERLEKRFNRERDHVRKLIHVLQKDHAAPRSNQSSEGGADSDSLKTSSKKRSKIACDNSSGDFHRYMCRKVAKTTTRPLNEVTLRAVFTYLVVHQQSEHELLMTKYSLLQQLHSVVAKQQRKLQDDQVTVRSAVSSFKSLALSSHSSKSFRSKS</sequence>
<feature type="region of interest" description="Disordered" evidence="1">
    <location>
        <begin position="56"/>
        <end position="88"/>
    </location>
</feature>
<dbReference type="Proteomes" id="UP000243217">
    <property type="component" value="Unassembled WGS sequence"/>
</dbReference>
<feature type="compositionally biased region" description="Basic and acidic residues" evidence="1">
    <location>
        <begin position="30"/>
        <end position="42"/>
    </location>
</feature>
<evidence type="ECO:0000313" key="3">
    <source>
        <dbReference type="Proteomes" id="UP000243217"/>
    </source>
</evidence>
<dbReference type="EMBL" id="JNBS01000285">
    <property type="protein sequence ID" value="OQS07023.1"/>
    <property type="molecule type" value="Genomic_DNA"/>
</dbReference>
<dbReference type="AlphaFoldDB" id="A0A1W0A9Q3"/>
<comment type="caution">
    <text evidence="2">The sequence shown here is derived from an EMBL/GenBank/DDBJ whole genome shotgun (WGS) entry which is preliminary data.</text>
</comment>
<dbReference type="OrthoDB" id="64267at2759"/>
<protein>
    <submittedName>
        <fullName evidence="2">Uncharacterized protein</fullName>
    </submittedName>
</protein>
<keyword evidence="3" id="KW-1185">Reference proteome</keyword>
<name>A0A1W0A9Q3_9STRA</name>
<evidence type="ECO:0000313" key="2">
    <source>
        <dbReference type="EMBL" id="OQS07023.1"/>
    </source>
</evidence>
<reference evidence="2 3" key="1">
    <citation type="journal article" date="2014" name="Genome Biol. Evol.">
        <title>The secreted proteins of Achlya hypogyna and Thraustotheca clavata identify the ancestral oomycete secretome and reveal gene acquisitions by horizontal gene transfer.</title>
        <authorList>
            <person name="Misner I."/>
            <person name="Blouin N."/>
            <person name="Leonard G."/>
            <person name="Richards T.A."/>
            <person name="Lane C.E."/>
        </authorList>
    </citation>
    <scope>NUCLEOTIDE SEQUENCE [LARGE SCALE GENOMIC DNA]</scope>
    <source>
        <strain evidence="2 3">ATCC 34112</strain>
    </source>
</reference>
<evidence type="ECO:0000256" key="1">
    <source>
        <dbReference type="SAM" id="MobiDB-lite"/>
    </source>
</evidence>
<proteinExistence type="predicted"/>
<gene>
    <name evidence="2" type="ORF">THRCLA_20234</name>
</gene>
<organism evidence="2 3">
    <name type="scientific">Thraustotheca clavata</name>
    <dbReference type="NCBI Taxonomy" id="74557"/>
    <lineage>
        <taxon>Eukaryota</taxon>
        <taxon>Sar</taxon>
        <taxon>Stramenopiles</taxon>
        <taxon>Oomycota</taxon>
        <taxon>Saprolegniomycetes</taxon>
        <taxon>Saprolegniales</taxon>
        <taxon>Achlyaceae</taxon>
        <taxon>Thraustotheca</taxon>
    </lineage>
</organism>
<feature type="region of interest" description="Disordered" evidence="1">
    <location>
        <begin position="22"/>
        <end position="42"/>
    </location>
</feature>
<accession>A0A1W0A9Q3</accession>